<sequence>MNLTDSNVAYAAKFLTNKTEDEARALLAALKNEEVESLYNFLVA</sequence>
<evidence type="ECO:0000313" key="1">
    <source>
        <dbReference type="EMBL" id="QZE56206.1"/>
    </source>
</evidence>
<organism evidence="1 2">
    <name type="scientific">Erwinia phage pEa_SNUABM_3</name>
    <dbReference type="NCBI Taxonomy" id="2869552"/>
    <lineage>
        <taxon>Viruses</taxon>
        <taxon>Duplodnaviria</taxon>
        <taxon>Heunggongvirae</taxon>
        <taxon>Uroviricota</taxon>
        <taxon>Caudoviricetes</taxon>
        <taxon>Alexandravirus</taxon>
        <taxon>Alexandravirus SNUABM3</taxon>
    </lineage>
</organism>
<dbReference type="EMBL" id="MZ443770">
    <property type="protein sequence ID" value="QZE56206.1"/>
    <property type="molecule type" value="Genomic_DNA"/>
</dbReference>
<name>A0AAE7XIU2_9CAUD</name>
<keyword evidence="2" id="KW-1185">Reference proteome</keyword>
<accession>A0AAE7XIU2</accession>
<dbReference type="Proteomes" id="UP000827787">
    <property type="component" value="Segment"/>
</dbReference>
<evidence type="ECO:0000313" key="2">
    <source>
        <dbReference type="Proteomes" id="UP000827787"/>
    </source>
</evidence>
<gene>
    <name evidence="1" type="ORF">pEaSNUABM3_00009</name>
</gene>
<proteinExistence type="predicted"/>
<reference evidence="1 2" key="1">
    <citation type="submission" date="2021-06" db="EMBL/GenBank/DDBJ databases">
        <title>Complete genome sequence of Erwinia phage pEa_SNUABM_03.</title>
        <authorList>
            <person name="Kim S.G."/>
            <person name="Park S.C."/>
        </authorList>
    </citation>
    <scope>NUCLEOTIDE SEQUENCE [LARGE SCALE GENOMIC DNA]</scope>
</reference>
<protein>
    <submittedName>
        <fullName evidence="1">Uncharacterized protein</fullName>
    </submittedName>
</protein>